<reference evidence="2 3" key="1">
    <citation type="submission" date="2019-06" db="EMBL/GenBank/DDBJ databases">
        <title>Enrichment of Autotrophic Halophilic Microorganisms from Red Sea Brine Pool Using Microbial Electrosynthesis System.</title>
        <authorList>
            <person name="Alqahtani M.F."/>
            <person name="Bajracharya S."/>
            <person name="Katuri K.P."/>
            <person name="Ali M."/>
            <person name="Saikaly P.E."/>
        </authorList>
    </citation>
    <scope>NUCLEOTIDE SEQUENCE [LARGE SCALE GENOMIC DNA]</scope>
    <source>
        <strain evidence="2">MES6</strain>
    </source>
</reference>
<evidence type="ECO:0000313" key="3">
    <source>
        <dbReference type="Proteomes" id="UP000483078"/>
    </source>
</evidence>
<protein>
    <recommendedName>
        <fullName evidence="4">Pilus assembly protein</fullName>
    </recommendedName>
</protein>
<comment type="caution">
    <text evidence="2">The sequence shown here is derived from an EMBL/GenBank/DDBJ whole genome shotgun (WGS) entry which is preliminary data.</text>
</comment>
<name>A0A7C9LQ28_9RHOB</name>
<feature type="transmembrane region" description="Helical" evidence="1">
    <location>
        <begin position="20"/>
        <end position="38"/>
    </location>
</feature>
<keyword evidence="1" id="KW-1133">Transmembrane helix</keyword>
<dbReference type="AlphaFoldDB" id="A0A7C9LQ28"/>
<organism evidence="2 3">
    <name type="scientific">Sediminimonas qiaohouensis</name>
    <dbReference type="NCBI Taxonomy" id="552061"/>
    <lineage>
        <taxon>Bacteria</taxon>
        <taxon>Pseudomonadati</taxon>
        <taxon>Pseudomonadota</taxon>
        <taxon>Alphaproteobacteria</taxon>
        <taxon>Rhodobacterales</taxon>
        <taxon>Roseobacteraceae</taxon>
        <taxon>Sediminimonas</taxon>
    </lineage>
</organism>
<keyword evidence="1" id="KW-0812">Transmembrane</keyword>
<sequence>MYKLFQEFRRTEKGAVTVDWVILTAMCLTFLLAVFKTIGGETTAAYESTSELIVNNTTLD</sequence>
<evidence type="ECO:0000313" key="2">
    <source>
        <dbReference type="EMBL" id="MTJ03256.1"/>
    </source>
</evidence>
<dbReference type="Proteomes" id="UP000483078">
    <property type="component" value="Unassembled WGS sequence"/>
</dbReference>
<gene>
    <name evidence="2" type="ORF">FH759_01000</name>
</gene>
<accession>A0A7C9LQ28</accession>
<evidence type="ECO:0000256" key="1">
    <source>
        <dbReference type="SAM" id="Phobius"/>
    </source>
</evidence>
<dbReference type="EMBL" id="VENJ01000002">
    <property type="protein sequence ID" value="MTJ03256.1"/>
    <property type="molecule type" value="Genomic_DNA"/>
</dbReference>
<dbReference type="RefSeq" id="WP_273247706.1">
    <property type="nucleotide sequence ID" value="NZ_VENJ01000002.1"/>
</dbReference>
<keyword evidence="1" id="KW-0472">Membrane</keyword>
<proteinExistence type="predicted"/>
<evidence type="ECO:0008006" key="4">
    <source>
        <dbReference type="Google" id="ProtNLM"/>
    </source>
</evidence>